<dbReference type="InterPro" id="IPR057436">
    <property type="entry name" value="5TMH_Lnb"/>
</dbReference>
<feature type="transmembrane region" description="Helical" evidence="1">
    <location>
        <begin position="323"/>
        <end position="341"/>
    </location>
</feature>
<feature type="domain" description="Lnb N-terminal periplasmic" evidence="2">
    <location>
        <begin position="39"/>
        <end position="169"/>
    </location>
</feature>
<protein>
    <submittedName>
        <fullName evidence="4">DUF4105 domain-containing protein</fullName>
    </submittedName>
</protein>
<keyword evidence="1" id="KW-0812">Transmembrane</keyword>
<evidence type="ECO:0000259" key="2">
    <source>
        <dbReference type="Pfam" id="PF13387"/>
    </source>
</evidence>
<dbReference type="Proteomes" id="UP001501083">
    <property type="component" value="Unassembled WGS sequence"/>
</dbReference>
<dbReference type="Pfam" id="PF25221">
    <property type="entry name" value="5TMH_Lnb"/>
    <property type="match status" value="1"/>
</dbReference>
<accession>A0ABP9LFN3</accession>
<keyword evidence="1" id="KW-1133">Transmembrane helix</keyword>
<name>A0ABP9LFN3_9GAMM</name>
<comment type="caution">
    <text evidence="4">The sequence shown here is derived from an EMBL/GenBank/DDBJ whole genome shotgun (WGS) entry which is preliminary data.</text>
</comment>
<dbReference type="EMBL" id="BAABKY010000002">
    <property type="protein sequence ID" value="GAA5077546.1"/>
    <property type="molecule type" value="Genomic_DNA"/>
</dbReference>
<reference evidence="5" key="1">
    <citation type="journal article" date="2019" name="Int. J. Syst. Evol. Microbiol.">
        <title>The Global Catalogue of Microorganisms (GCM) 10K type strain sequencing project: providing services to taxonomists for standard genome sequencing and annotation.</title>
        <authorList>
            <consortium name="The Broad Institute Genomics Platform"/>
            <consortium name="The Broad Institute Genome Sequencing Center for Infectious Disease"/>
            <person name="Wu L."/>
            <person name="Ma J."/>
        </authorList>
    </citation>
    <scope>NUCLEOTIDE SEQUENCE [LARGE SCALE GENOMIC DNA]</scope>
    <source>
        <strain evidence="5">JCM 19212</strain>
    </source>
</reference>
<feature type="transmembrane region" description="Helical" evidence="1">
    <location>
        <begin position="286"/>
        <end position="311"/>
    </location>
</feature>
<dbReference type="Pfam" id="PF13387">
    <property type="entry name" value="Lnb_N"/>
    <property type="match status" value="1"/>
</dbReference>
<feature type="transmembrane region" description="Helical" evidence="1">
    <location>
        <begin position="377"/>
        <end position="395"/>
    </location>
</feature>
<evidence type="ECO:0000313" key="4">
    <source>
        <dbReference type="EMBL" id="GAA5077546.1"/>
    </source>
</evidence>
<keyword evidence="1" id="KW-0472">Membrane</keyword>
<gene>
    <name evidence="4" type="ORF">GCM10025759_23620</name>
</gene>
<evidence type="ECO:0000313" key="5">
    <source>
        <dbReference type="Proteomes" id="UP001501083"/>
    </source>
</evidence>
<proteinExistence type="predicted"/>
<sequence>MTPESRVRAPLPSSLLVLLFTLLSLFAGIASATTPRVGVVTMQPGEIFFERFGHNAIVVVDPDSGAATSYNFGYFDPTEPDFIGRFVRNDMRYRLAALPFEQDLMQYREEGRGVSVQWLDVTPEQARELADALAENAKPENAYYRYQYFDDNCSTRVRDALDRVLDGGLRRQIEGRSHGSTARSEAVRLASPAWWMWLGFDIGLGPSSDRPLPVWGESYVPMRLAAALREVKNSEGRPIVSEEQLVLPHRLPPEPQDGPVRWWPWALAGIALGVLIAFADRRAPRATAAVGLAFWLLCGVLGAVMLFIWFGTGHTYGWTNANLLLFTPLGWLLLPGAWRALRGRDPGVWFRRLLALIAAGAVLALFVYWLPVLPQRNAHWIALLLPIHLGLLQAFRTR</sequence>
<feature type="transmembrane region" description="Helical" evidence="1">
    <location>
        <begin position="353"/>
        <end position="371"/>
    </location>
</feature>
<keyword evidence="5" id="KW-1185">Reference proteome</keyword>
<feature type="domain" description="Lnb-like transmembrane" evidence="3">
    <location>
        <begin position="271"/>
        <end position="381"/>
    </location>
</feature>
<feature type="transmembrane region" description="Helical" evidence="1">
    <location>
        <begin position="262"/>
        <end position="279"/>
    </location>
</feature>
<dbReference type="InterPro" id="IPR025178">
    <property type="entry name" value="Lnb_N"/>
</dbReference>
<organism evidence="4 5">
    <name type="scientific">Lysobacter panacisoli</name>
    <dbReference type="NCBI Taxonomy" id="1255263"/>
    <lineage>
        <taxon>Bacteria</taxon>
        <taxon>Pseudomonadati</taxon>
        <taxon>Pseudomonadota</taxon>
        <taxon>Gammaproteobacteria</taxon>
        <taxon>Lysobacterales</taxon>
        <taxon>Lysobacteraceae</taxon>
        <taxon>Lysobacter</taxon>
    </lineage>
</organism>
<evidence type="ECO:0000256" key="1">
    <source>
        <dbReference type="SAM" id="Phobius"/>
    </source>
</evidence>
<evidence type="ECO:0000259" key="3">
    <source>
        <dbReference type="Pfam" id="PF25221"/>
    </source>
</evidence>